<keyword evidence="4" id="KW-1185">Reference proteome</keyword>
<dbReference type="AlphaFoldDB" id="A0A255H1U5"/>
<evidence type="ECO:0000256" key="2">
    <source>
        <dbReference type="SAM" id="SignalP"/>
    </source>
</evidence>
<feature type="compositionally biased region" description="Polar residues" evidence="1">
    <location>
        <begin position="385"/>
        <end position="394"/>
    </location>
</feature>
<gene>
    <name evidence="3" type="ORF">CGZ93_10685</name>
</gene>
<protein>
    <recommendedName>
        <fullName evidence="5">LGFP repeat-containing protein</fullName>
    </recommendedName>
</protein>
<dbReference type="InterPro" id="IPR013207">
    <property type="entry name" value="LGFP"/>
</dbReference>
<organism evidence="3 4">
    <name type="scientific">Enemella dayhoffiae</name>
    <dbReference type="NCBI Taxonomy" id="2016507"/>
    <lineage>
        <taxon>Bacteria</taxon>
        <taxon>Bacillati</taxon>
        <taxon>Actinomycetota</taxon>
        <taxon>Actinomycetes</taxon>
        <taxon>Propionibacteriales</taxon>
        <taxon>Propionibacteriaceae</taxon>
        <taxon>Enemella</taxon>
    </lineage>
</organism>
<comment type="caution">
    <text evidence="3">The sequence shown here is derived from an EMBL/GenBank/DDBJ whole genome shotgun (WGS) entry which is preliminary data.</text>
</comment>
<sequence length="423" mass="43076">MSVVLRVLAVLSVLAALLVGGGPSADAAPSPEPTAVDPVATARATPTATVSGATGRTPTPSASPTRSRTPLTTPGALPTATPGTTARPTPSPTASPTATPRVADPRTVTTRAVVRGEIGAKWMSLGGIRSDLGEPLSNEICGLRDGGCFQIFNGGSIYWTPTTGARVVRGAIGDLWASQGWETGQLGYPTSDELCGLRDGGCMQRFRGGDIYWSPTAGAATLWGAIGKRYATLGWENSALGYPVAAEQCGLVDGGCVQRFAGGNVYFSRAGTFAVWGAIADRFASVAWERGQLGYPTSAEGCDLVDGGCVQRFAGGNVYASKAGTFAVWGAIADRFASLAWENGQLGYPGRPRSADCVTAAACNSSAEETSTTPGPPVRFRSGVPSATATTTAGWSPVASDIPPSRSSADCVTAAASSDTRAA</sequence>
<evidence type="ECO:0000313" key="4">
    <source>
        <dbReference type="Proteomes" id="UP000216311"/>
    </source>
</evidence>
<reference evidence="3 4" key="1">
    <citation type="submission" date="2017-07" db="EMBL/GenBank/DDBJ databases">
        <title>Draft whole genome sequences of clinical Proprionibacteriaceae strains.</title>
        <authorList>
            <person name="Bernier A.-M."/>
            <person name="Bernard K."/>
            <person name="Domingo M.-C."/>
        </authorList>
    </citation>
    <scope>NUCLEOTIDE SEQUENCE [LARGE SCALE GENOMIC DNA]</scope>
    <source>
        <strain evidence="3 4">NML 130396</strain>
    </source>
</reference>
<feature type="signal peptide" evidence="2">
    <location>
        <begin position="1"/>
        <end position="27"/>
    </location>
</feature>
<feature type="region of interest" description="Disordered" evidence="1">
    <location>
        <begin position="366"/>
        <end position="423"/>
    </location>
</feature>
<accession>A0A255H1U5</accession>
<evidence type="ECO:0000313" key="3">
    <source>
        <dbReference type="EMBL" id="OYO21243.1"/>
    </source>
</evidence>
<proteinExistence type="predicted"/>
<dbReference type="EMBL" id="NMVQ01000018">
    <property type="protein sequence ID" value="OYO21243.1"/>
    <property type="molecule type" value="Genomic_DNA"/>
</dbReference>
<keyword evidence="2" id="KW-0732">Signal</keyword>
<evidence type="ECO:0008006" key="5">
    <source>
        <dbReference type="Google" id="ProtNLM"/>
    </source>
</evidence>
<name>A0A255H1U5_9ACTN</name>
<dbReference type="Proteomes" id="UP000216311">
    <property type="component" value="Unassembled WGS sequence"/>
</dbReference>
<evidence type="ECO:0000256" key="1">
    <source>
        <dbReference type="SAM" id="MobiDB-lite"/>
    </source>
</evidence>
<feature type="compositionally biased region" description="Low complexity" evidence="1">
    <location>
        <begin position="33"/>
        <end position="100"/>
    </location>
</feature>
<feature type="chain" id="PRO_5012784388" description="LGFP repeat-containing protein" evidence="2">
    <location>
        <begin position="28"/>
        <end position="423"/>
    </location>
</feature>
<feature type="compositionally biased region" description="Polar residues" evidence="1">
    <location>
        <begin position="405"/>
        <end position="423"/>
    </location>
</feature>
<feature type="region of interest" description="Disordered" evidence="1">
    <location>
        <begin position="21"/>
        <end position="107"/>
    </location>
</feature>
<dbReference type="OrthoDB" id="3744945at2"/>
<dbReference type="Pfam" id="PF08310">
    <property type="entry name" value="LGFP"/>
    <property type="match status" value="4"/>
</dbReference>